<dbReference type="PIRSF" id="PIRSF000077">
    <property type="entry name" value="Thioredoxin"/>
    <property type="match status" value="1"/>
</dbReference>
<dbReference type="Proteomes" id="UP000605992">
    <property type="component" value="Unassembled WGS sequence"/>
</dbReference>
<protein>
    <recommendedName>
        <fullName evidence="6 7">Thioredoxin</fullName>
    </recommendedName>
</protein>
<dbReference type="Pfam" id="PF00085">
    <property type="entry name" value="Thioredoxin"/>
    <property type="match status" value="1"/>
</dbReference>
<dbReference type="InterPro" id="IPR005746">
    <property type="entry name" value="Thioredoxin"/>
</dbReference>
<dbReference type="Gene3D" id="3.40.30.10">
    <property type="entry name" value="Glutaredoxin"/>
    <property type="match status" value="1"/>
</dbReference>
<feature type="active site" description="Nucleophile" evidence="8">
    <location>
        <position position="32"/>
    </location>
</feature>
<organism evidence="11 12">
    <name type="scientific">Planotetraspora thailandica</name>
    <dbReference type="NCBI Taxonomy" id="487172"/>
    <lineage>
        <taxon>Bacteria</taxon>
        <taxon>Bacillati</taxon>
        <taxon>Actinomycetota</taxon>
        <taxon>Actinomycetes</taxon>
        <taxon>Streptosporangiales</taxon>
        <taxon>Streptosporangiaceae</taxon>
        <taxon>Planotetraspora</taxon>
    </lineage>
</organism>
<comment type="similarity">
    <text evidence="1 7">Belongs to the thioredoxin family.</text>
</comment>
<comment type="caution">
    <text evidence="11">The sequence shown here is derived from an EMBL/GenBank/DDBJ whole genome shotgun (WGS) entry which is preliminary data.</text>
</comment>
<reference evidence="11" key="1">
    <citation type="submission" date="2021-01" db="EMBL/GenBank/DDBJ databases">
        <title>Whole genome shotgun sequence of Planotetraspora thailandica NBRC 104271.</title>
        <authorList>
            <person name="Komaki H."/>
            <person name="Tamura T."/>
        </authorList>
    </citation>
    <scope>NUCLEOTIDE SEQUENCE</scope>
    <source>
        <strain evidence="11">NBRC 104271</strain>
    </source>
</reference>
<keyword evidence="4 9" id="KW-1015">Disulfide bond</keyword>
<dbReference type="CDD" id="cd02947">
    <property type="entry name" value="TRX_family"/>
    <property type="match status" value="1"/>
</dbReference>
<proteinExistence type="inferred from homology"/>
<evidence type="ECO:0000313" key="12">
    <source>
        <dbReference type="Proteomes" id="UP000605992"/>
    </source>
</evidence>
<name>A0A8J3UZ30_9ACTN</name>
<evidence type="ECO:0000256" key="3">
    <source>
        <dbReference type="ARBA" id="ARBA00022982"/>
    </source>
</evidence>
<dbReference type="NCBIfam" id="TIGR01068">
    <property type="entry name" value="thioredoxin"/>
    <property type="match status" value="1"/>
</dbReference>
<keyword evidence="5 9" id="KW-0676">Redox-active center</keyword>
<evidence type="ECO:0000313" key="11">
    <source>
        <dbReference type="EMBL" id="GII52482.1"/>
    </source>
</evidence>
<sequence>MITLTAENFEEQVLRSDTPVLVDFWAEWCGPCRMIAPVLEEIAQEYGDRLTVAKLNAEEHPEIAQRYGVLGFPTLNLYRDGEVVRQIVGARPKRLLLAELAGHVGEPV</sequence>
<keyword evidence="3" id="KW-0249">Electron transport</keyword>
<dbReference type="InterPro" id="IPR013766">
    <property type="entry name" value="Thioredoxin_domain"/>
</dbReference>
<evidence type="ECO:0000256" key="8">
    <source>
        <dbReference type="PIRSR" id="PIRSR000077-1"/>
    </source>
</evidence>
<dbReference type="EMBL" id="BOOR01000006">
    <property type="protein sequence ID" value="GII52482.1"/>
    <property type="molecule type" value="Genomic_DNA"/>
</dbReference>
<dbReference type="PANTHER" id="PTHR45663">
    <property type="entry name" value="GEO12009P1"/>
    <property type="match status" value="1"/>
</dbReference>
<gene>
    <name evidence="11" type="primary">trxA_2</name>
    <name evidence="11" type="ORF">Pth03_08710</name>
</gene>
<feature type="site" description="Deprotonates C-terminal active site Cys" evidence="8">
    <location>
        <position position="23"/>
    </location>
</feature>
<evidence type="ECO:0000256" key="9">
    <source>
        <dbReference type="PIRSR" id="PIRSR000077-4"/>
    </source>
</evidence>
<dbReference type="AlphaFoldDB" id="A0A8J3UZ30"/>
<dbReference type="PANTHER" id="PTHR45663:SF11">
    <property type="entry name" value="GEO12009P1"/>
    <property type="match status" value="1"/>
</dbReference>
<evidence type="ECO:0000256" key="4">
    <source>
        <dbReference type="ARBA" id="ARBA00023157"/>
    </source>
</evidence>
<evidence type="ECO:0000256" key="5">
    <source>
        <dbReference type="ARBA" id="ARBA00023284"/>
    </source>
</evidence>
<feature type="site" description="Contributes to redox potential value" evidence="8">
    <location>
        <position position="30"/>
    </location>
</feature>
<evidence type="ECO:0000256" key="7">
    <source>
        <dbReference type="PIRNR" id="PIRNR000077"/>
    </source>
</evidence>
<feature type="disulfide bond" description="Redox-active" evidence="9">
    <location>
        <begin position="29"/>
        <end position="32"/>
    </location>
</feature>
<dbReference type="PROSITE" id="PS00194">
    <property type="entry name" value="THIOREDOXIN_1"/>
    <property type="match status" value="1"/>
</dbReference>
<dbReference type="InterPro" id="IPR017937">
    <property type="entry name" value="Thioredoxin_CS"/>
</dbReference>
<dbReference type="GO" id="GO:0045454">
    <property type="term" value="P:cell redox homeostasis"/>
    <property type="evidence" value="ECO:0007669"/>
    <property type="project" value="TreeGrafter"/>
</dbReference>
<dbReference type="GO" id="GO:0005829">
    <property type="term" value="C:cytosol"/>
    <property type="evidence" value="ECO:0007669"/>
    <property type="project" value="TreeGrafter"/>
</dbReference>
<accession>A0A8J3UZ30</accession>
<evidence type="ECO:0000256" key="2">
    <source>
        <dbReference type="ARBA" id="ARBA00022448"/>
    </source>
</evidence>
<evidence type="ECO:0000256" key="6">
    <source>
        <dbReference type="NCBIfam" id="TIGR01068"/>
    </source>
</evidence>
<evidence type="ECO:0000256" key="1">
    <source>
        <dbReference type="ARBA" id="ARBA00008987"/>
    </source>
</evidence>
<keyword evidence="12" id="KW-1185">Reference proteome</keyword>
<feature type="domain" description="Thioredoxin" evidence="10">
    <location>
        <begin position="1"/>
        <end position="105"/>
    </location>
</feature>
<dbReference type="PROSITE" id="PS51352">
    <property type="entry name" value="THIOREDOXIN_2"/>
    <property type="match status" value="1"/>
</dbReference>
<dbReference type="PRINTS" id="PR00421">
    <property type="entry name" value="THIOREDOXIN"/>
</dbReference>
<dbReference type="InterPro" id="IPR036249">
    <property type="entry name" value="Thioredoxin-like_sf"/>
</dbReference>
<dbReference type="GO" id="GO:0015035">
    <property type="term" value="F:protein-disulfide reductase activity"/>
    <property type="evidence" value="ECO:0007669"/>
    <property type="project" value="UniProtKB-UniRule"/>
</dbReference>
<dbReference type="RefSeq" id="WP_203942783.1">
    <property type="nucleotide sequence ID" value="NZ_BOOR01000006.1"/>
</dbReference>
<feature type="site" description="Contributes to redox potential value" evidence="8">
    <location>
        <position position="31"/>
    </location>
</feature>
<dbReference type="SUPFAM" id="SSF52833">
    <property type="entry name" value="Thioredoxin-like"/>
    <property type="match status" value="1"/>
</dbReference>
<dbReference type="FunFam" id="3.40.30.10:FF:000001">
    <property type="entry name" value="Thioredoxin"/>
    <property type="match status" value="1"/>
</dbReference>
<evidence type="ECO:0000259" key="10">
    <source>
        <dbReference type="PROSITE" id="PS51352"/>
    </source>
</evidence>
<keyword evidence="2" id="KW-0813">Transport</keyword>
<feature type="active site" description="Nucleophile" evidence="8">
    <location>
        <position position="29"/>
    </location>
</feature>